<dbReference type="GO" id="GO:0005975">
    <property type="term" value="P:carbohydrate metabolic process"/>
    <property type="evidence" value="ECO:0007669"/>
    <property type="project" value="InterPro"/>
</dbReference>
<dbReference type="GO" id="GO:0008107">
    <property type="term" value="F:galactoside 2-alpha-L-fucosyltransferase activity"/>
    <property type="evidence" value="ECO:0007669"/>
    <property type="project" value="InterPro"/>
</dbReference>
<organism evidence="3 4">
    <name type="scientific">Mucilaginibacter mali</name>
    <dbReference type="NCBI Taxonomy" id="2740462"/>
    <lineage>
        <taxon>Bacteria</taxon>
        <taxon>Pseudomonadati</taxon>
        <taxon>Bacteroidota</taxon>
        <taxon>Sphingobacteriia</taxon>
        <taxon>Sphingobacteriales</taxon>
        <taxon>Sphingobacteriaceae</taxon>
        <taxon>Mucilaginibacter</taxon>
    </lineage>
</organism>
<dbReference type="PANTHER" id="PTHR11927">
    <property type="entry name" value="GALACTOSIDE 2-L-FUCOSYLTRANSFERASE"/>
    <property type="match status" value="1"/>
</dbReference>
<evidence type="ECO:0000313" key="3">
    <source>
        <dbReference type="EMBL" id="QKJ30433.1"/>
    </source>
</evidence>
<gene>
    <name evidence="3" type="ORF">HQ865_11920</name>
</gene>
<keyword evidence="2 3" id="KW-0808">Transferase</keyword>
<dbReference type="AlphaFoldDB" id="A0A7D4TMV8"/>
<reference evidence="3 4" key="1">
    <citation type="submission" date="2020-05" db="EMBL/GenBank/DDBJ databases">
        <title>Mucilaginibacter mali sp. nov.</title>
        <authorList>
            <person name="Kim H.S."/>
            <person name="Lee K.C."/>
            <person name="Suh M.K."/>
            <person name="Kim J.-S."/>
            <person name="Han K.-I."/>
            <person name="Eom M.K."/>
            <person name="Shin Y.K."/>
            <person name="Lee J.-S."/>
        </authorList>
    </citation>
    <scope>NUCLEOTIDE SEQUENCE [LARGE SCALE GENOMIC DNA]</scope>
    <source>
        <strain evidence="3 4">G2-14</strain>
    </source>
</reference>
<dbReference type="GO" id="GO:0016020">
    <property type="term" value="C:membrane"/>
    <property type="evidence" value="ECO:0007669"/>
    <property type="project" value="InterPro"/>
</dbReference>
<protein>
    <submittedName>
        <fullName evidence="3">Alpha-1,2-fucosyltransferase</fullName>
    </submittedName>
</protein>
<keyword evidence="1 3" id="KW-0328">Glycosyltransferase</keyword>
<proteinExistence type="predicted"/>
<evidence type="ECO:0000256" key="2">
    <source>
        <dbReference type="ARBA" id="ARBA00022679"/>
    </source>
</evidence>
<evidence type="ECO:0000256" key="1">
    <source>
        <dbReference type="ARBA" id="ARBA00022676"/>
    </source>
</evidence>
<dbReference type="Proteomes" id="UP000505355">
    <property type="component" value="Chromosome"/>
</dbReference>
<keyword evidence="4" id="KW-1185">Reference proteome</keyword>
<dbReference type="KEGG" id="mmab:HQ865_11920"/>
<sequence length="294" mass="33851">MIIVKLQGGLGNQMFQYAFGLSLSHKLNCRLYLDNAVFGQTDHDMALRNYELDIFSKDIELADEKQIGKFLRPGNLQRLLNKTGINNTTVYREKSLRFHSEVFTVKPPAYFEGFWQTEKYFNAERVRQAFRFNRPLNHQSAEIATEISQQVNPVSMHIRRGDYVSSKTTNELHGLCSINYYKKATTLINEQLADPHFYIFSDDPEWVGQNLLPCLKNATLVHHNPGADSWQDMALMNKCKHHIIANSSFSWWGAWLSAGNEKTVIAPKNWFAKPSAYFDDADIVPSNWIKLPND</sequence>
<dbReference type="CDD" id="cd11301">
    <property type="entry name" value="Fut1_Fut2_like"/>
    <property type="match status" value="1"/>
</dbReference>
<dbReference type="PANTHER" id="PTHR11927:SF9">
    <property type="entry name" value="L-FUCOSYLTRANSFERASE"/>
    <property type="match status" value="1"/>
</dbReference>
<dbReference type="InterPro" id="IPR002516">
    <property type="entry name" value="Glyco_trans_11"/>
</dbReference>
<dbReference type="Pfam" id="PF01531">
    <property type="entry name" value="Glyco_transf_11"/>
    <property type="match status" value="1"/>
</dbReference>
<name>A0A7D4TMV8_9SPHI</name>
<accession>A0A7D4TMV8</accession>
<dbReference type="EMBL" id="CP054139">
    <property type="protein sequence ID" value="QKJ30433.1"/>
    <property type="molecule type" value="Genomic_DNA"/>
</dbReference>
<evidence type="ECO:0000313" key="4">
    <source>
        <dbReference type="Proteomes" id="UP000505355"/>
    </source>
</evidence>